<dbReference type="Pfam" id="PF01232">
    <property type="entry name" value="Mannitol_dh"/>
    <property type="match status" value="1"/>
</dbReference>
<dbReference type="PRINTS" id="PR00084">
    <property type="entry name" value="MTLDHDRGNASE"/>
</dbReference>
<dbReference type="GO" id="GO:0016616">
    <property type="term" value="F:oxidoreductase activity, acting on the CH-OH group of donors, NAD or NADP as acceptor"/>
    <property type="evidence" value="ECO:0007669"/>
    <property type="project" value="TreeGrafter"/>
</dbReference>
<dbReference type="PANTHER" id="PTHR43362:SF1">
    <property type="entry name" value="MANNITOL DEHYDROGENASE 2-RELATED"/>
    <property type="match status" value="1"/>
</dbReference>
<dbReference type="InterPro" id="IPR050988">
    <property type="entry name" value="Mannitol_DH/Oxidoreductase"/>
</dbReference>
<dbReference type="InterPro" id="IPR013328">
    <property type="entry name" value="6PGD_dom2"/>
</dbReference>
<dbReference type="InterPro" id="IPR023027">
    <property type="entry name" value="Mannitol_DH_CS"/>
</dbReference>
<dbReference type="Gene3D" id="3.40.50.720">
    <property type="entry name" value="NAD(P)-binding Rossmann-like Domain"/>
    <property type="match status" value="1"/>
</dbReference>
<dbReference type="InterPro" id="IPR036291">
    <property type="entry name" value="NAD(P)-bd_dom_sf"/>
</dbReference>
<dbReference type="PANTHER" id="PTHR43362">
    <property type="entry name" value="MANNITOL DEHYDROGENASE DSF1-RELATED"/>
    <property type="match status" value="1"/>
</dbReference>
<dbReference type="AlphaFoldDB" id="A0A2N3KTP7"/>
<gene>
    <name evidence="5" type="ORF">COO20_12375</name>
</gene>
<dbReference type="InterPro" id="IPR013118">
    <property type="entry name" value="Mannitol_DH_C"/>
</dbReference>
<proteinExistence type="predicted"/>
<dbReference type="EMBL" id="NWTK01000007">
    <property type="protein sequence ID" value="PKR53959.1"/>
    <property type="molecule type" value="Genomic_DNA"/>
</dbReference>
<evidence type="ECO:0000256" key="1">
    <source>
        <dbReference type="ARBA" id="ARBA00023002"/>
    </source>
</evidence>
<dbReference type="InterPro" id="IPR013131">
    <property type="entry name" value="Mannitol_DH_N"/>
</dbReference>
<dbReference type="Pfam" id="PF08125">
    <property type="entry name" value="Mannitol_dh_C"/>
    <property type="match status" value="1"/>
</dbReference>
<dbReference type="SUPFAM" id="SSF48179">
    <property type="entry name" value="6-phosphogluconate dehydrogenase C-terminal domain-like"/>
    <property type="match status" value="1"/>
</dbReference>
<keyword evidence="2" id="KW-0520">NAD</keyword>
<evidence type="ECO:0000313" key="5">
    <source>
        <dbReference type="EMBL" id="PKR53959.1"/>
    </source>
</evidence>
<dbReference type="InterPro" id="IPR008927">
    <property type="entry name" value="6-PGluconate_DH-like_C_sf"/>
</dbReference>
<dbReference type="Gene3D" id="1.10.1040.10">
    <property type="entry name" value="N-(1-d-carboxylethyl)-l-norvaline Dehydrogenase, domain 2"/>
    <property type="match status" value="1"/>
</dbReference>
<evidence type="ECO:0000259" key="4">
    <source>
        <dbReference type="Pfam" id="PF08125"/>
    </source>
</evidence>
<keyword evidence="1" id="KW-0560">Oxidoreductase</keyword>
<dbReference type="RefSeq" id="WP_101266927.1">
    <property type="nucleotide sequence ID" value="NZ_NWTK01000007.1"/>
</dbReference>
<dbReference type="SUPFAM" id="SSF51735">
    <property type="entry name" value="NAD(P)-binding Rossmann-fold domains"/>
    <property type="match status" value="1"/>
</dbReference>
<name>A0A2N3KTP7_9PROT</name>
<feature type="domain" description="Mannitol dehydrogenase C-terminal" evidence="4">
    <location>
        <begin position="278"/>
        <end position="463"/>
    </location>
</feature>
<evidence type="ECO:0000313" key="6">
    <source>
        <dbReference type="Proteomes" id="UP000233597"/>
    </source>
</evidence>
<accession>A0A2N3KTP7</accession>
<reference evidence="5 6" key="1">
    <citation type="submission" date="2017-09" db="EMBL/GenBank/DDBJ databases">
        <title>Biodiversity and function of Thalassospira species in the particle-attached aromatic-hydrocarbon-degrading consortia from the surface seawater of the South China Sea.</title>
        <authorList>
            <person name="Dong C."/>
            <person name="Liu R."/>
            <person name="Shao Z."/>
        </authorList>
    </citation>
    <scope>NUCLEOTIDE SEQUENCE [LARGE SCALE GENOMIC DNA]</scope>
    <source>
        <strain evidence="5 6">CSC1P2</strain>
    </source>
</reference>
<dbReference type="InterPro" id="IPR000669">
    <property type="entry name" value="Mannitol_DH"/>
</dbReference>
<protein>
    <submittedName>
        <fullName evidence="5">D-mannonate oxidoreductase</fullName>
    </submittedName>
</protein>
<dbReference type="Proteomes" id="UP000233597">
    <property type="component" value="Unassembled WGS sequence"/>
</dbReference>
<dbReference type="GO" id="GO:0019594">
    <property type="term" value="P:mannitol metabolic process"/>
    <property type="evidence" value="ECO:0007669"/>
    <property type="project" value="InterPro"/>
</dbReference>
<dbReference type="PROSITE" id="PS00974">
    <property type="entry name" value="MANNITOL_DHGENASE"/>
    <property type="match status" value="1"/>
</dbReference>
<organism evidence="5 6">
    <name type="scientific">Thalassospira marina</name>
    <dbReference type="NCBI Taxonomy" id="2048283"/>
    <lineage>
        <taxon>Bacteria</taxon>
        <taxon>Pseudomonadati</taxon>
        <taxon>Pseudomonadota</taxon>
        <taxon>Alphaproteobacteria</taxon>
        <taxon>Rhodospirillales</taxon>
        <taxon>Thalassospiraceae</taxon>
        <taxon>Thalassospira</taxon>
    </lineage>
</organism>
<feature type="domain" description="Mannitol dehydrogenase N-terminal" evidence="3">
    <location>
        <begin position="23"/>
        <end position="269"/>
    </location>
</feature>
<evidence type="ECO:0000256" key="2">
    <source>
        <dbReference type="ARBA" id="ARBA00023027"/>
    </source>
</evidence>
<comment type="caution">
    <text evidence="5">The sequence shown here is derived from an EMBL/GenBank/DDBJ whole genome shotgun (WGS) entry which is preliminary data.</text>
</comment>
<evidence type="ECO:0000259" key="3">
    <source>
        <dbReference type="Pfam" id="PF01232"/>
    </source>
</evidence>
<sequence>MTVSSRPAGNGWPENPLATAGNGIVHIGVGAFHRAHQAVYTQNAMLAAGGDWRIIGVTPRSTDIADQLNAQDGAFCVIVRNPAGDECHTIHSISHVLAAARDLDAVLDALCDPAIRIVTLTVTEKAYGIDRQAMKVAIDHPAIAHDLAHPGQPGGVIGILTEALRRRRELGHAPFTCLCCDNLPENGAVLRAGMVDFARRIDASLGEWIAQNVHFPSSMVDRITPASTDATYETVHAMTGHDDACAVETEPFSQWVVEDDFPTGRPAWEQAGVLMVDDVRPYEHMKLRMLNGSHSLIAYLGQLAGYKYVRDVMADDACAKLVRMHMGAAAATLSPLAELDFADYANDLVTRFCNPAIAHETRQIAMDGTEKLPQRLLAPALEAINAGADISSFALAVAMWMAYAHKLVANGQGDAISDPRRDEIVVALGGKNEAVAIYTSLSALPGLFAQDLLDHAPWQQAVTHWLDVILREGVLAAVGKQIAR</sequence>
<dbReference type="OrthoDB" id="271711at2"/>